<reference evidence="1 2" key="1">
    <citation type="submission" date="2018-12" db="EMBL/GenBank/DDBJ databases">
        <authorList>
            <consortium name="Pathogen Informatics"/>
        </authorList>
    </citation>
    <scope>NUCLEOTIDE SEQUENCE [LARGE SCALE GENOMIC DNA]</scope>
    <source>
        <strain evidence="1 2">NCTC13635</strain>
    </source>
</reference>
<accession>A0A3S4H5S1</accession>
<dbReference type="AlphaFoldDB" id="A0A3S4H5S1"/>
<name>A0A3S4H5S1_KLEPN</name>
<evidence type="ECO:0000313" key="1">
    <source>
        <dbReference type="EMBL" id="VEB06573.1"/>
    </source>
</evidence>
<sequence length="35" mass="3741">MRCGWPGGQAPLRLLFMQPSLSLGLWLIQAAASGI</sequence>
<dbReference type="EMBL" id="LR134162">
    <property type="protein sequence ID" value="VEB06573.1"/>
    <property type="molecule type" value="Genomic_DNA"/>
</dbReference>
<dbReference type="Proteomes" id="UP000282433">
    <property type="component" value="Chromosome"/>
</dbReference>
<proteinExistence type="predicted"/>
<organism evidence="1 2">
    <name type="scientific">Klebsiella pneumoniae</name>
    <dbReference type="NCBI Taxonomy" id="573"/>
    <lineage>
        <taxon>Bacteria</taxon>
        <taxon>Pseudomonadati</taxon>
        <taxon>Pseudomonadota</taxon>
        <taxon>Gammaproteobacteria</taxon>
        <taxon>Enterobacterales</taxon>
        <taxon>Enterobacteriaceae</taxon>
        <taxon>Klebsiella/Raoultella group</taxon>
        <taxon>Klebsiella</taxon>
        <taxon>Klebsiella pneumoniae complex</taxon>
    </lineage>
</organism>
<gene>
    <name evidence="1" type="ORF">NCTC13635_06111</name>
</gene>
<evidence type="ECO:0000313" key="2">
    <source>
        <dbReference type="Proteomes" id="UP000282433"/>
    </source>
</evidence>
<protein>
    <submittedName>
        <fullName evidence="1">Arginine:ornithine antiporter</fullName>
    </submittedName>
</protein>